<dbReference type="AlphaFoldDB" id="A0A6X8JT43"/>
<feature type="non-terminal residue" evidence="1">
    <location>
        <position position="54"/>
    </location>
</feature>
<dbReference type="EMBL" id="DAAFXY010000157">
    <property type="protein sequence ID" value="HAB1980809.1"/>
    <property type="molecule type" value="Genomic_DNA"/>
</dbReference>
<organism evidence="1">
    <name type="scientific">Salmonella diarizonae</name>
    <dbReference type="NCBI Taxonomy" id="59204"/>
    <lineage>
        <taxon>Bacteria</taxon>
        <taxon>Pseudomonadati</taxon>
        <taxon>Pseudomonadota</taxon>
        <taxon>Gammaproteobacteria</taxon>
        <taxon>Enterobacterales</taxon>
        <taxon>Enterobacteriaceae</taxon>
        <taxon>Salmonella</taxon>
    </lineage>
</organism>
<proteinExistence type="predicted"/>
<reference evidence="1" key="1">
    <citation type="journal article" date="2018" name="Genome Biol.">
        <title>SKESA: strategic k-mer extension for scrupulous assemblies.</title>
        <authorList>
            <person name="Souvorov A."/>
            <person name="Agarwala R."/>
            <person name="Lipman D.J."/>
        </authorList>
    </citation>
    <scope>NUCLEOTIDE SEQUENCE</scope>
    <source>
        <strain evidence="1">Salmonella enterica</strain>
    </source>
</reference>
<name>A0A6X8JT43_SALDZ</name>
<sequence length="54" mass="6166">MSEDLTKKDVDDEILMEEESDDTPFVEFDISVSPSDPTLELLVNQINRKDIVIP</sequence>
<evidence type="ECO:0000313" key="1">
    <source>
        <dbReference type="EMBL" id="HAB1980809.1"/>
    </source>
</evidence>
<comment type="caution">
    <text evidence="1">The sequence shown here is derived from an EMBL/GenBank/DDBJ whole genome shotgun (WGS) entry which is preliminary data.</text>
</comment>
<protein>
    <submittedName>
        <fullName evidence="1">DUF262 domain-containing protein</fullName>
    </submittedName>
</protein>
<accession>A0A6X8JT43</accession>
<gene>
    <name evidence="1" type="ORF">GB034_23170</name>
</gene>
<reference evidence="1" key="2">
    <citation type="submission" date="2019-10" db="EMBL/GenBank/DDBJ databases">
        <authorList>
            <consortium name="NCBI Pathogen Detection Project"/>
        </authorList>
    </citation>
    <scope>NUCLEOTIDE SEQUENCE</scope>
    <source>
        <strain evidence="1">Salmonella enterica</strain>
    </source>
</reference>